<evidence type="ECO:0000259" key="6">
    <source>
        <dbReference type="Pfam" id="PF06271"/>
    </source>
</evidence>
<feature type="non-terminal residue" evidence="7">
    <location>
        <position position="1"/>
    </location>
</feature>
<keyword evidence="3" id="KW-0812">Transmembrane</keyword>
<evidence type="ECO:0000256" key="3">
    <source>
        <dbReference type="ARBA" id="ARBA00022692"/>
    </source>
</evidence>
<protein>
    <submittedName>
        <fullName evidence="7">RDD family protein</fullName>
    </submittedName>
</protein>
<organism evidence="7 8">
    <name type="scientific">Fulvivirga kasyanovii</name>
    <dbReference type="NCBI Taxonomy" id="396812"/>
    <lineage>
        <taxon>Bacteria</taxon>
        <taxon>Pseudomonadati</taxon>
        <taxon>Bacteroidota</taxon>
        <taxon>Cytophagia</taxon>
        <taxon>Cytophagales</taxon>
        <taxon>Fulvivirgaceae</taxon>
        <taxon>Fulvivirga</taxon>
    </lineage>
</organism>
<sequence>AFGTIFGYYIIMEAAFGKTLGKFVTGTKVVTENGDKPTTGAIVGRTLCRLIPFEAFSLLGSKAVGWHDSIPGTRVIRDR</sequence>
<dbReference type="PANTHER" id="PTHR36115">
    <property type="entry name" value="PROLINE-RICH ANTIGEN HOMOLOG-RELATED"/>
    <property type="match status" value="1"/>
</dbReference>
<dbReference type="PANTHER" id="PTHR36115:SF4">
    <property type="entry name" value="MEMBRANE PROTEIN"/>
    <property type="match status" value="1"/>
</dbReference>
<accession>A0ABW9RIE3</accession>
<comment type="caution">
    <text evidence="7">The sequence shown here is derived from an EMBL/GenBank/DDBJ whole genome shotgun (WGS) entry which is preliminary data.</text>
</comment>
<dbReference type="Proteomes" id="UP000798808">
    <property type="component" value="Unassembled WGS sequence"/>
</dbReference>
<dbReference type="Pfam" id="PF06271">
    <property type="entry name" value="RDD"/>
    <property type="match status" value="1"/>
</dbReference>
<evidence type="ECO:0000256" key="5">
    <source>
        <dbReference type="ARBA" id="ARBA00023136"/>
    </source>
</evidence>
<evidence type="ECO:0000256" key="1">
    <source>
        <dbReference type="ARBA" id="ARBA00004651"/>
    </source>
</evidence>
<gene>
    <name evidence="7" type="ORF">E1163_01890</name>
</gene>
<keyword evidence="8" id="KW-1185">Reference proteome</keyword>
<keyword evidence="2" id="KW-1003">Cell membrane</keyword>
<keyword evidence="4" id="KW-1133">Transmembrane helix</keyword>
<evidence type="ECO:0000256" key="2">
    <source>
        <dbReference type="ARBA" id="ARBA00022475"/>
    </source>
</evidence>
<evidence type="ECO:0000256" key="4">
    <source>
        <dbReference type="ARBA" id="ARBA00022989"/>
    </source>
</evidence>
<name>A0ABW9RIE3_9BACT</name>
<reference evidence="7 8" key="1">
    <citation type="submission" date="2019-02" db="EMBL/GenBank/DDBJ databases">
        <authorList>
            <person name="Goldberg S.R."/>
            <person name="Haltli B.A."/>
            <person name="Correa H."/>
            <person name="Russell K.G."/>
        </authorList>
    </citation>
    <scope>NUCLEOTIDE SEQUENCE [LARGE SCALE GENOMIC DNA]</scope>
    <source>
        <strain evidence="7 8">JCM 16186</strain>
    </source>
</reference>
<keyword evidence="5" id="KW-0472">Membrane</keyword>
<evidence type="ECO:0000313" key="7">
    <source>
        <dbReference type="EMBL" id="MTI23695.1"/>
    </source>
</evidence>
<dbReference type="RefSeq" id="WP_185155921.1">
    <property type="nucleotide sequence ID" value="NZ_SMLW01000278.1"/>
</dbReference>
<comment type="subcellular location">
    <subcellularLocation>
        <location evidence="1">Cell membrane</location>
        <topology evidence="1">Multi-pass membrane protein</topology>
    </subcellularLocation>
</comment>
<dbReference type="EMBL" id="SMLW01000278">
    <property type="protein sequence ID" value="MTI23695.1"/>
    <property type="molecule type" value="Genomic_DNA"/>
</dbReference>
<proteinExistence type="predicted"/>
<dbReference type="InterPro" id="IPR051791">
    <property type="entry name" value="Pra-immunoreactive"/>
</dbReference>
<evidence type="ECO:0000313" key="8">
    <source>
        <dbReference type="Proteomes" id="UP000798808"/>
    </source>
</evidence>
<feature type="domain" description="RDD" evidence="6">
    <location>
        <begin position="5"/>
        <end position="59"/>
    </location>
</feature>
<dbReference type="InterPro" id="IPR010432">
    <property type="entry name" value="RDD"/>
</dbReference>